<dbReference type="InterPro" id="IPR014718">
    <property type="entry name" value="GH-type_carb-bd"/>
</dbReference>
<sequence length="377" mass="42010">MMFKFVTKVLTSGFCILMLTNCGTKESTDLSITQSTFGEHQGKSVSLFTLKNNHNMTVKITDYGATVTNIIIPDKNGKLGSITAGFDQFDSYFSEEYINNSPYFGGTIGRYASVMKNATFTLNNKTYHLDKNMGNHHLHGGAVGFDRQMWEAQTSQTQDYVALKLSLTSPDGDQGYPGTVKVSVEYQLNNDNELSIHYTANTDQATPFSLTNHTYFNLNGFSSDILDHQLQLNSQHYLKPDASGLADGTLAPVKGTAADFIQAKRIGDAFNELPMGFEHFYVFDNPQKTLQSIALITEQSSGRTLEVLTTEPSTLLYTGRYTSDNLQREDGTQYGQFKAFCIETSKYQNGPNIPNSPRSILKPNESYQETTVFKLSW</sequence>
<proteinExistence type="inferred from homology"/>
<dbReference type="Gene3D" id="2.70.98.10">
    <property type="match status" value="1"/>
</dbReference>
<organism evidence="9 10">
    <name type="scientific">Paraglaciecola aquimarina</name>
    <dbReference type="NCBI Taxonomy" id="1235557"/>
    <lineage>
        <taxon>Bacteria</taxon>
        <taxon>Pseudomonadati</taxon>
        <taxon>Pseudomonadota</taxon>
        <taxon>Gammaproteobacteria</taxon>
        <taxon>Alteromonadales</taxon>
        <taxon>Alteromonadaceae</taxon>
        <taxon>Paraglaciecola</taxon>
    </lineage>
</organism>
<evidence type="ECO:0000256" key="5">
    <source>
        <dbReference type="ARBA" id="ARBA00014165"/>
    </source>
</evidence>
<gene>
    <name evidence="9" type="ORF">RS130_15015</name>
</gene>
<dbReference type="NCBIfam" id="NF008277">
    <property type="entry name" value="PRK11055.1"/>
    <property type="match status" value="1"/>
</dbReference>
<dbReference type="GO" id="GO:0016853">
    <property type="term" value="F:isomerase activity"/>
    <property type="evidence" value="ECO:0007669"/>
    <property type="project" value="UniProtKB-KW"/>
</dbReference>
<name>A0ABU3SYG1_9ALTE</name>
<comment type="caution">
    <text evidence="9">The sequence shown here is derived from an EMBL/GenBank/DDBJ whole genome shotgun (WGS) entry which is preliminary data.</text>
</comment>
<dbReference type="EC" id="5.1.3.3" evidence="4 8"/>
<dbReference type="PROSITE" id="PS00545">
    <property type="entry name" value="ALDOSE_1_EPIMERASE"/>
    <property type="match status" value="1"/>
</dbReference>
<dbReference type="EMBL" id="JAWDIO010000002">
    <property type="protein sequence ID" value="MDU0355036.1"/>
    <property type="molecule type" value="Genomic_DNA"/>
</dbReference>
<dbReference type="Proteomes" id="UP001247805">
    <property type="component" value="Unassembled WGS sequence"/>
</dbReference>
<accession>A0ABU3SYG1</accession>
<comment type="similarity">
    <text evidence="3 8">Belongs to the aldose epimerase family.</text>
</comment>
<dbReference type="Pfam" id="PF01263">
    <property type="entry name" value="Aldose_epim"/>
    <property type="match status" value="1"/>
</dbReference>
<evidence type="ECO:0000256" key="4">
    <source>
        <dbReference type="ARBA" id="ARBA00013185"/>
    </source>
</evidence>
<reference evidence="9 10" key="1">
    <citation type="submission" date="2023-10" db="EMBL/GenBank/DDBJ databases">
        <title>Glaciecola aquimarina strain GGW-M5 nov., isolated from a coastal seawater.</title>
        <authorList>
            <person name="Bayburt H."/>
            <person name="Kim J.M."/>
            <person name="Choi B.J."/>
            <person name="Jeon C.O."/>
        </authorList>
    </citation>
    <scope>NUCLEOTIDE SEQUENCE [LARGE SCALE GENOMIC DNA]</scope>
    <source>
        <strain evidence="9 10">KCTC 32108</strain>
    </source>
</reference>
<evidence type="ECO:0000256" key="6">
    <source>
        <dbReference type="ARBA" id="ARBA00023235"/>
    </source>
</evidence>
<dbReference type="InterPro" id="IPR008183">
    <property type="entry name" value="Aldose_1/G6P_1-epimerase"/>
</dbReference>
<evidence type="ECO:0000313" key="10">
    <source>
        <dbReference type="Proteomes" id="UP001247805"/>
    </source>
</evidence>
<dbReference type="InterPro" id="IPR015443">
    <property type="entry name" value="Aldose_1-epimerase"/>
</dbReference>
<evidence type="ECO:0000256" key="7">
    <source>
        <dbReference type="ARBA" id="ARBA00023277"/>
    </source>
</evidence>
<evidence type="ECO:0000256" key="2">
    <source>
        <dbReference type="ARBA" id="ARBA00005028"/>
    </source>
</evidence>
<dbReference type="PIRSF" id="PIRSF005096">
    <property type="entry name" value="GALM"/>
    <property type="match status" value="1"/>
</dbReference>
<comment type="pathway">
    <text evidence="2 8">Carbohydrate metabolism; hexose metabolism.</text>
</comment>
<evidence type="ECO:0000256" key="1">
    <source>
        <dbReference type="ARBA" id="ARBA00001614"/>
    </source>
</evidence>
<dbReference type="PANTHER" id="PTHR10091:SF0">
    <property type="entry name" value="GALACTOSE MUTAROTASE"/>
    <property type="match status" value="1"/>
</dbReference>
<keyword evidence="7 8" id="KW-0119">Carbohydrate metabolism</keyword>
<dbReference type="CDD" id="cd09019">
    <property type="entry name" value="galactose_mutarotase_like"/>
    <property type="match status" value="1"/>
</dbReference>
<dbReference type="RefSeq" id="WP_316026595.1">
    <property type="nucleotide sequence ID" value="NZ_JAWDIO010000002.1"/>
</dbReference>
<dbReference type="SUPFAM" id="SSF74650">
    <property type="entry name" value="Galactose mutarotase-like"/>
    <property type="match status" value="1"/>
</dbReference>
<dbReference type="InterPro" id="IPR018052">
    <property type="entry name" value="Ald1_epimerase_CS"/>
</dbReference>
<evidence type="ECO:0000256" key="3">
    <source>
        <dbReference type="ARBA" id="ARBA00006206"/>
    </source>
</evidence>
<comment type="catalytic activity">
    <reaction evidence="1 8">
        <text>alpha-D-glucose = beta-D-glucose</text>
        <dbReference type="Rhea" id="RHEA:10264"/>
        <dbReference type="ChEBI" id="CHEBI:15903"/>
        <dbReference type="ChEBI" id="CHEBI:17925"/>
        <dbReference type="EC" id="5.1.3.3"/>
    </reaction>
</comment>
<evidence type="ECO:0000256" key="8">
    <source>
        <dbReference type="PIRNR" id="PIRNR005096"/>
    </source>
</evidence>
<keyword evidence="10" id="KW-1185">Reference proteome</keyword>
<keyword evidence="6 8" id="KW-0413">Isomerase</keyword>
<dbReference type="PANTHER" id="PTHR10091">
    <property type="entry name" value="ALDOSE-1-EPIMERASE"/>
    <property type="match status" value="1"/>
</dbReference>
<dbReference type="InterPro" id="IPR047215">
    <property type="entry name" value="Galactose_mutarotase-like"/>
</dbReference>
<protein>
    <recommendedName>
        <fullName evidence="5 8">Aldose 1-epimerase</fullName>
        <ecNumber evidence="4 8">5.1.3.3</ecNumber>
    </recommendedName>
</protein>
<dbReference type="InterPro" id="IPR011013">
    <property type="entry name" value="Gal_mutarotase_sf_dom"/>
</dbReference>
<evidence type="ECO:0000313" key="9">
    <source>
        <dbReference type="EMBL" id="MDU0355036.1"/>
    </source>
</evidence>